<dbReference type="HOGENOM" id="CLU_103338_0_0_11"/>
<dbReference type="AlphaFoldDB" id="W5WKN4"/>
<protein>
    <submittedName>
        <fullName evidence="1">Uncharacterized protein</fullName>
    </submittedName>
</protein>
<keyword evidence="2" id="KW-1185">Reference proteome</keyword>
<dbReference type="eggNOG" id="ENOG5033RMH">
    <property type="taxonomic scope" value="Bacteria"/>
</dbReference>
<dbReference type="Proteomes" id="UP000019225">
    <property type="component" value="Chromosome"/>
</dbReference>
<dbReference type="KEGG" id="kal:KALB_7968"/>
<dbReference type="RefSeq" id="WP_148309822.1">
    <property type="nucleotide sequence ID" value="NZ_CP007155.1"/>
</dbReference>
<evidence type="ECO:0000313" key="1">
    <source>
        <dbReference type="EMBL" id="AHI01326.1"/>
    </source>
</evidence>
<dbReference type="EMBL" id="CP007155">
    <property type="protein sequence ID" value="AHI01326.1"/>
    <property type="molecule type" value="Genomic_DNA"/>
</dbReference>
<organism evidence="1 2">
    <name type="scientific">Kutzneria albida DSM 43870</name>
    <dbReference type="NCBI Taxonomy" id="1449976"/>
    <lineage>
        <taxon>Bacteria</taxon>
        <taxon>Bacillati</taxon>
        <taxon>Actinomycetota</taxon>
        <taxon>Actinomycetes</taxon>
        <taxon>Pseudonocardiales</taxon>
        <taxon>Pseudonocardiaceae</taxon>
        <taxon>Kutzneria</taxon>
    </lineage>
</organism>
<gene>
    <name evidence="1" type="ORF">KALB_7968</name>
</gene>
<evidence type="ECO:0000313" key="2">
    <source>
        <dbReference type="Proteomes" id="UP000019225"/>
    </source>
</evidence>
<reference evidence="1 2" key="1">
    <citation type="journal article" date="2014" name="BMC Genomics">
        <title>Complete genome sequence of producer of the glycopeptide antibiotic Aculeximycin Kutzneria albida DSM 43870T, a representative of minor genus of Pseudonocardiaceae.</title>
        <authorList>
            <person name="Rebets Y."/>
            <person name="Tokovenko B."/>
            <person name="Lushchyk I."/>
            <person name="Ruckert C."/>
            <person name="Zaburannyi N."/>
            <person name="Bechthold A."/>
            <person name="Kalinowski J."/>
            <person name="Luzhetskyy A."/>
        </authorList>
    </citation>
    <scope>NUCLEOTIDE SEQUENCE [LARGE SCALE GENOMIC DNA]</scope>
    <source>
        <strain evidence="1">DSM 43870</strain>
    </source>
</reference>
<dbReference type="OrthoDB" id="3699175at2"/>
<proteinExistence type="predicted"/>
<accession>W5WKN4</accession>
<sequence>MPARAPRAVLVTLVAATVVVVAMAAVAVLFVRFRGTAAAPVTSTQEPQAPKAQPLRCGAQECTQLAVAKLGTETVELLADAQGRAGRVRIESAAGSSVFETTGIQDNKSALTSRSLECVPGASPACLVRISQNGESLGEVFVGRSGVWSRGESTYASTDDYLALRDITGDGTPEVVAVQLSCGDNPAPSCTKAFAQVFTLSGDEIGCTRVYPANTQLPGWPTVAPSRAQLGTCPS</sequence>
<name>W5WKN4_9PSEU</name>